<evidence type="ECO:0000256" key="1">
    <source>
        <dbReference type="ARBA" id="ARBA00004141"/>
    </source>
</evidence>
<comment type="function">
    <text evidence="15">Component of the cytochrome c oxidase, the last enzyme in the mitochondrial electron transport chain which drives oxidative phosphorylation. The respiratory chain contains 3 multisubunit complexes succinate dehydrogenase (complex II, CII), ubiquinol-cytochrome c oxidoreductase (cytochrome b-c1 complex, complex III, CIII) and cytochrome c oxidase (complex IV, CIV), that cooperate to transfer electrons derived from NADH and succinate to molecular oxygen, creating an electrochemical gradient over the inner membrane that drives transmembrane transport and the ATP synthase. Cytochrome c oxidase is the component of the respiratory chain that catalyzes the reduction of oxygen to water. Electrons originating from reduced cytochrome c in the intermembrane space (IMS) are transferred via the dinuclear copper A center (CU(A)) of subunit 2 and heme A of subunit 1 to the active site in subunit 1, a binuclear center (BNC) formed by heme A3 and copper B (CU(B)). The BNC reduces molecular oxygen to 2 water molecules using 4 electrons from cytochrome c in the IMS and 4 protons from the mitochondrial matrix.</text>
</comment>
<dbReference type="SUPFAM" id="SSF81464">
    <property type="entry name" value="Cytochrome c oxidase subunit II-like, transmembrane region"/>
    <property type="match status" value="1"/>
</dbReference>
<dbReference type="InterPro" id="IPR008972">
    <property type="entry name" value="Cupredoxin"/>
</dbReference>
<evidence type="ECO:0000256" key="2">
    <source>
        <dbReference type="ARBA" id="ARBA00007866"/>
    </source>
</evidence>
<evidence type="ECO:0000259" key="18">
    <source>
        <dbReference type="PROSITE" id="PS50999"/>
    </source>
</evidence>
<keyword evidence="6 15" id="KW-0812">Transmembrane</keyword>
<evidence type="ECO:0000256" key="7">
    <source>
        <dbReference type="ARBA" id="ARBA00022723"/>
    </source>
</evidence>
<dbReference type="PROSITE" id="PS50999">
    <property type="entry name" value="COX2_TM"/>
    <property type="match status" value="1"/>
</dbReference>
<evidence type="ECO:0000256" key="3">
    <source>
        <dbReference type="ARBA" id="ARBA00015946"/>
    </source>
</evidence>
<proteinExistence type="inferred from homology"/>
<dbReference type="AlphaFoldDB" id="A0A0U1XK33"/>
<dbReference type="GO" id="GO:0042773">
    <property type="term" value="P:ATP synthesis coupled electron transport"/>
    <property type="evidence" value="ECO:0007669"/>
    <property type="project" value="TreeGrafter"/>
</dbReference>
<dbReference type="CTD" id="4513"/>
<dbReference type="GO" id="GO:0005507">
    <property type="term" value="F:copper ion binding"/>
    <property type="evidence" value="ECO:0007669"/>
    <property type="project" value="InterPro"/>
</dbReference>
<accession>A0A0U1XK33</accession>
<dbReference type="SUPFAM" id="SSF49503">
    <property type="entry name" value="Cupredoxins"/>
    <property type="match status" value="1"/>
</dbReference>
<dbReference type="RefSeq" id="YP_009108151.1">
    <property type="nucleotide sequence ID" value="NC_025636.1"/>
</dbReference>
<dbReference type="PRINTS" id="PR01166">
    <property type="entry name" value="CYCOXIDASEII"/>
</dbReference>
<dbReference type="Gene3D" id="1.10.287.90">
    <property type="match status" value="1"/>
</dbReference>
<dbReference type="InterPro" id="IPR001505">
    <property type="entry name" value="Copper_CuA"/>
</dbReference>
<evidence type="ECO:0000256" key="11">
    <source>
        <dbReference type="ARBA" id="ARBA00022989"/>
    </source>
</evidence>
<evidence type="ECO:0000256" key="16">
    <source>
        <dbReference type="SAM" id="Phobius"/>
    </source>
</evidence>
<evidence type="ECO:0000256" key="4">
    <source>
        <dbReference type="ARBA" id="ARBA00022448"/>
    </source>
</evidence>
<evidence type="ECO:0000256" key="15">
    <source>
        <dbReference type="RuleBase" id="RU000457"/>
    </source>
</evidence>
<name>A0A0U1XK33_9BIVA</name>
<evidence type="ECO:0000256" key="8">
    <source>
        <dbReference type="ARBA" id="ARBA00022842"/>
    </source>
</evidence>
<keyword evidence="10 15" id="KW-0249">Electron transport</keyword>
<feature type="transmembrane region" description="Helical" evidence="16">
    <location>
        <begin position="68"/>
        <end position="92"/>
    </location>
</feature>
<protein>
    <recommendedName>
        <fullName evidence="3 15">Cytochrome c oxidase subunit 2</fullName>
    </recommendedName>
</protein>
<dbReference type="InterPro" id="IPR045187">
    <property type="entry name" value="CcO_II"/>
</dbReference>
<keyword evidence="15" id="KW-0999">Mitochondrion inner membrane</keyword>
<evidence type="ECO:0000256" key="9">
    <source>
        <dbReference type="ARBA" id="ARBA00022967"/>
    </source>
</evidence>
<evidence type="ECO:0000256" key="12">
    <source>
        <dbReference type="ARBA" id="ARBA00023008"/>
    </source>
</evidence>
<comment type="similarity">
    <text evidence="2 15">Belongs to the cytochrome c oxidase subunit 2 family.</text>
</comment>
<geneLocation type="mitochondrion" evidence="19"/>
<keyword evidence="15 19" id="KW-0496">Mitochondrion</keyword>
<dbReference type="Pfam" id="PF02790">
    <property type="entry name" value="COX2_TM"/>
    <property type="match status" value="1"/>
</dbReference>
<evidence type="ECO:0000256" key="14">
    <source>
        <dbReference type="ARBA" id="ARBA00049512"/>
    </source>
</evidence>
<dbReference type="InterPro" id="IPR002429">
    <property type="entry name" value="CcO_II-like_C"/>
</dbReference>
<gene>
    <name evidence="19" type="primary">cox2</name>
</gene>
<dbReference type="GO" id="GO:0005743">
    <property type="term" value="C:mitochondrial inner membrane"/>
    <property type="evidence" value="ECO:0007669"/>
    <property type="project" value="UniProtKB-SubCell"/>
</dbReference>
<keyword evidence="13 15" id="KW-0472">Membrane</keyword>
<evidence type="ECO:0000256" key="10">
    <source>
        <dbReference type="ARBA" id="ARBA00022982"/>
    </source>
</evidence>
<evidence type="ECO:0000256" key="6">
    <source>
        <dbReference type="ARBA" id="ARBA00022692"/>
    </source>
</evidence>
<dbReference type="Gene3D" id="2.60.40.420">
    <property type="entry name" value="Cupredoxins - blue copper proteins"/>
    <property type="match status" value="1"/>
</dbReference>
<keyword evidence="7 15" id="KW-0479">Metal-binding</keyword>
<evidence type="ECO:0000313" key="19">
    <source>
        <dbReference type="EMBL" id="AIU56060.1"/>
    </source>
</evidence>
<keyword evidence="11 16" id="KW-1133">Transmembrane helix</keyword>
<dbReference type="InterPro" id="IPR036257">
    <property type="entry name" value="Cyt_c_oxidase_su2_TM_sf"/>
</dbReference>
<feature type="domain" description="Cytochrome oxidase subunit II copper A binding" evidence="17">
    <location>
        <begin position="98"/>
        <end position="242"/>
    </location>
</feature>
<comment type="cofactor">
    <cofactor evidence="15">
        <name>Cu cation</name>
        <dbReference type="ChEBI" id="CHEBI:23378"/>
    </cofactor>
    <text evidence="15">Binds a copper A center.</text>
</comment>
<dbReference type="PROSITE" id="PS50857">
    <property type="entry name" value="COX2_CUA"/>
    <property type="match status" value="1"/>
</dbReference>
<dbReference type="PANTHER" id="PTHR22888:SF9">
    <property type="entry name" value="CYTOCHROME C OXIDASE SUBUNIT 2"/>
    <property type="match status" value="1"/>
</dbReference>
<comment type="catalytic activity">
    <reaction evidence="14">
        <text>4 Fe(II)-[cytochrome c] + O2 + 8 H(+)(in) = 4 Fe(III)-[cytochrome c] + 2 H2O + 4 H(+)(out)</text>
        <dbReference type="Rhea" id="RHEA:11436"/>
        <dbReference type="Rhea" id="RHEA-COMP:10350"/>
        <dbReference type="Rhea" id="RHEA-COMP:14399"/>
        <dbReference type="ChEBI" id="CHEBI:15377"/>
        <dbReference type="ChEBI" id="CHEBI:15378"/>
        <dbReference type="ChEBI" id="CHEBI:15379"/>
        <dbReference type="ChEBI" id="CHEBI:29033"/>
        <dbReference type="ChEBI" id="CHEBI:29034"/>
        <dbReference type="EC" id="7.1.1.9"/>
    </reaction>
    <physiologicalReaction direction="left-to-right" evidence="14">
        <dbReference type="Rhea" id="RHEA:11437"/>
    </physiologicalReaction>
</comment>
<dbReference type="EMBL" id="KM580068">
    <property type="protein sequence ID" value="AIU56060.1"/>
    <property type="molecule type" value="Genomic_DNA"/>
</dbReference>
<organism evidence="19">
    <name type="scientific">Panopea globosa</name>
    <dbReference type="NCBI Taxonomy" id="1237092"/>
    <lineage>
        <taxon>Eukaryota</taxon>
        <taxon>Metazoa</taxon>
        <taxon>Spiralia</taxon>
        <taxon>Lophotrochozoa</taxon>
        <taxon>Mollusca</taxon>
        <taxon>Bivalvia</taxon>
        <taxon>Autobranchia</taxon>
        <taxon>Heteroconchia</taxon>
        <taxon>Euheterodonta</taxon>
        <taxon>Imparidentia</taxon>
        <taxon>Adapedonta</taxon>
        <taxon>Hiatelloidea</taxon>
        <taxon>Hiatellidae</taxon>
        <taxon>Panopea</taxon>
    </lineage>
</organism>
<reference evidence="19" key="1">
    <citation type="journal article" date="2014" name="Mitochondrial DNA">
        <title>Novel gene arrangement in the mitochondrial genome of the Cortes Geoduck clam (Panopea globosa).</title>
        <authorList>
            <person name="Bisbal-Pardo C.I."/>
            <person name="Rio-Portilla M.A."/>
            <person name="Rocha-Olivares A."/>
        </authorList>
    </citation>
    <scope>NUCLEOTIDE SEQUENCE</scope>
</reference>
<comment type="subcellular location">
    <subcellularLocation>
        <location evidence="1">Membrane</location>
        <topology evidence="1">Multi-pass membrane protein</topology>
    </subcellularLocation>
    <subcellularLocation>
        <location evidence="15">Mitochondrion inner membrane</location>
        <topology evidence="15">Multi-pass membrane protein</topology>
    </subcellularLocation>
</comment>
<dbReference type="GeneID" id="22162972"/>
<keyword evidence="8" id="KW-0460">Magnesium</keyword>
<dbReference type="InterPro" id="IPR011759">
    <property type="entry name" value="Cyt_c_oxidase_su2_TM_dom"/>
</dbReference>
<evidence type="ECO:0000256" key="13">
    <source>
        <dbReference type="ARBA" id="ARBA00023136"/>
    </source>
</evidence>
<feature type="domain" description="Cytochrome oxidase subunit II transmembrane region profile" evidence="18">
    <location>
        <begin position="1"/>
        <end position="96"/>
    </location>
</feature>
<keyword evidence="5 15" id="KW-0679">Respiratory chain</keyword>
<dbReference type="PANTHER" id="PTHR22888">
    <property type="entry name" value="CYTOCHROME C OXIDASE, SUBUNIT II"/>
    <property type="match status" value="1"/>
</dbReference>
<keyword evidence="9" id="KW-1278">Translocase</keyword>
<dbReference type="GO" id="GO:0004129">
    <property type="term" value="F:cytochrome-c oxidase activity"/>
    <property type="evidence" value="ECO:0007669"/>
    <property type="project" value="UniProtKB-EC"/>
</dbReference>
<dbReference type="Pfam" id="PF00116">
    <property type="entry name" value="COX2"/>
    <property type="match status" value="1"/>
</dbReference>
<keyword evidence="4 15" id="KW-0813">Transport</keyword>
<feature type="transmembrane region" description="Helical" evidence="16">
    <location>
        <begin position="21"/>
        <end position="48"/>
    </location>
</feature>
<sequence>MSYWGQLMFQDSISLTMKNLVLYHNLALLVLVFIMVMVGYFLVIFVFNGSVMRGLSCRNSSSNELLESLWTLFPVVWLLFLAGPSLKILYLMEMYSSEYGMSLKVIGHQWYWSYDYVYSCPWFSAGEDGELEFDSYMVPTAELDGSDSVYRLLEVDSRFVLPSSENIRVLVGSEDVMHCWTLPALGVKVDAVPGRLNMLNVYSDHVGVVYGQCSEICGANHSFMPIVGEFISRKMFDMWWLCQVTEVA</sequence>
<keyword evidence="12 15" id="KW-0186">Copper</keyword>
<evidence type="ECO:0000256" key="5">
    <source>
        <dbReference type="ARBA" id="ARBA00022660"/>
    </source>
</evidence>
<evidence type="ECO:0000259" key="17">
    <source>
        <dbReference type="PROSITE" id="PS50857"/>
    </source>
</evidence>
<dbReference type="PROSITE" id="PS00078">
    <property type="entry name" value="COX2"/>
    <property type="match status" value="1"/>
</dbReference>